<comment type="caution">
    <text evidence="2">The sequence shown here is derived from an EMBL/GenBank/DDBJ whole genome shotgun (WGS) entry which is preliminary data.</text>
</comment>
<dbReference type="RefSeq" id="WP_129223552.1">
    <property type="nucleotide sequence ID" value="NZ_SDOZ01000002.1"/>
</dbReference>
<evidence type="ECO:0000313" key="3">
    <source>
        <dbReference type="Proteomes" id="UP000291269"/>
    </source>
</evidence>
<sequence>MKKAILTLAIAAALILTLGLSACKTDGRQAEGGKFDELTTAREVYGFSAASAGTLVSAMNGGAAQASLKAMSEVTDQETVDTLNRYMMLVESMLGDGSFGIVAGESDRAEYAVKETVTYRDLLGTPVEYVLYYNETDVTDEDKDAHETEIEKDFDIEGVMVIDGADYAIKGEKETESEEGESESECKFTVTLNETKRLVVKQETETEEGETETEFVYSTYENGEQTERSTFKYEKEDGETELEFTLLKDGNMQIFAFEEENGAIEVKIGGKGGAKKYTVRIVEDENGSYYEYESANGKIDKDRD</sequence>
<feature type="signal peptide" evidence="1">
    <location>
        <begin position="1"/>
        <end position="24"/>
    </location>
</feature>
<evidence type="ECO:0000313" key="2">
    <source>
        <dbReference type="EMBL" id="RXZ61152.1"/>
    </source>
</evidence>
<organism evidence="2 3">
    <name type="scientific">Candidatus Borkfalkia ceftriaxoniphila</name>
    <dbReference type="NCBI Taxonomy" id="2508949"/>
    <lineage>
        <taxon>Bacteria</taxon>
        <taxon>Bacillati</taxon>
        <taxon>Bacillota</taxon>
        <taxon>Clostridia</taxon>
        <taxon>Christensenellales</taxon>
        <taxon>Christensenellaceae</taxon>
        <taxon>Candidatus Borkfalkia</taxon>
    </lineage>
</organism>
<dbReference type="EMBL" id="SDOZ01000002">
    <property type="protein sequence ID" value="RXZ61152.1"/>
    <property type="molecule type" value="Genomic_DNA"/>
</dbReference>
<dbReference type="AlphaFoldDB" id="A0A4Q2KCC4"/>
<dbReference type="Proteomes" id="UP000291269">
    <property type="component" value="Unassembled WGS sequence"/>
</dbReference>
<gene>
    <name evidence="2" type="ORF">ESZ91_01850</name>
</gene>
<dbReference type="PROSITE" id="PS51257">
    <property type="entry name" value="PROKAR_LIPOPROTEIN"/>
    <property type="match status" value="1"/>
</dbReference>
<name>A0A4Q2KCC4_9FIRM</name>
<reference evidence="2 3" key="1">
    <citation type="journal article" date="2019" name="Gut">
        <title>Antibiotics-induced monodominance of a novel gut bacterial order.</title>
        <authorList>
            <person name="Hildebrand F."/>
            <person name="Moitinho-Silva L."/>
            <person name="Blasche S."/>
            <person name="Jahn M.T."/>
            <person name="Gossmann T.I."/>
            <person name="Heuerta-Cepas J."/>
            <person name="Hercog R."/>
            <person name="Luetge M."/>
            <person name="Bahram M."/>
            <person name="Pryszlak A."/>
            <person name="Alves R.J."/>
            <person name="Waszak S.M."/>
            <person name="Zhu A."/>
            <person name="Ye L."/>
            <person name="Costea P.I."/>
            <person name="Aalvink S."/>
            <person name="Belzer C."/>
            <person name="Forslund S.K."/>
            <person name="Sunagawa S."/>
            <person name="Hentschel U."/>
            <person name="Merten C."/>
            <person name="Patil K.R."/>
            <person name="Benes V."/>
            <person name="Bork P."/>
        </authorList>
    </citation>
    <scope>NUCLEOTIDE SEQUENCE [LARGE SCALE GENOMIC DNA]</scope>
    <source>
        <strain evidence="2 3">HDS1380</strain>
    </source>
</reference>
<proteinExistence type="predicted"/>
<feature type="chain" id="PRO_5038992082" evidence="1">
    <location>
        <begin position="25"/>
        <end position="304"/>
    </location>
</feature>
<protein>
    <submittedName>
        <fullName evidence="2">Uncharacterized protein</fullName>
    </submittedName>
</protein>
<evidence type="ECO:0000256" key="1">
    <source>
        <dbReference type="SAM" id="SignalP"/>
    </source>
</evidence>
<keyword evidence="3" id="KW-1185">Reference proteome</keyword>
<keyword evidence="1" id="KW-0732">Signal</keyword>
<accession>A0A4Q2KCC4</accession>